<organism evidence="1 2">
    <name type="scientific">Aurantimonas manganoxydans (strain ATCC BAA-1229 / DSM 21871 / SI85-9A1)</name>
    <dbReference type="NCBI Taxonomy" id="287752"/>
    <lineage>
        <taxon>Bacteria</taxon>
        <taxon>Pseudomonadati</taxon>
        <taxon>Pseudomonadota</taxon>
        <taxon>Alphaproteobacteria</taxon>
        <taxon>Hyphomicrobiales</taxon>
        <taxon>Aurantimonadaceae</taxon>
        <taxon>Aurantimonas</taxon>
    </lineage>
</organism>
<reference evidence="1 2" key="1">
    <citation type="journal article" date="2008" name="Appl. Environ. Microbiol.">
        <title>Genomic insights into Mn(II) oxidation by the marine alphaproteobacterium Aurantimonas sp. strain SI85-9A1.</title>
        <authorList>
            <person name="Dick G.J."/>
            <person name="Podell S."/>
            <person name="Johnson H.A."/>
            <person name="Rivera-Espinoza Y."/>
            <person name="Bernier-Latmani R."/>
            <person name="McCarthy J.K."/>
            <person name="Torpey J.W."/>
            <person name="Clement B.G."/>
            <person name="Gaasterland T."/>
            <person name="Tebo B.M."/>
        </authorList>
    </citation>
    <scope>NUCLEOTIDE SEQUENCE [LARGE SCALE GENOMIC DNA]</scope>
    <source>
        <strain evidence="1 2">SI85-9A1</strain>
    </source>
</reference>
<sequence length="105" mass="11443">MIRYKNSTFESTLVDLDGASFEGCVFRNSRMRYSGGVPPSMVSCQFYDSAFEFAGAASDTISFMRGIYHGMGAGGRDIIEQTFEAIRSVRDPATVGKDGTEMANV</sequence>
<dbReference type="AlphaFoldDB" id="Q1YJG9"/>
<dbReference type="HOGENOM" id="CLU_180088_0_0_5"/>
<comment type="caution">
    <text evidence="1">The sequence shown here is derived from an EMBL/GenBank/DDBJ whole genome shotgun (WGS) entry which is preliminary data.</text>
</comment>
<protein>
    <submittedName>
        <fullName evidence="1">Uncharacterized protein</fullName>
    </submittedName>
</protein>
<dbReference type="EMBL" id="AAPJ01000002">
    <property type="protein sequence ID" value="EAS50904.1"/>
    <property type="molecule type" value="Genomic_DNA"/>
</dbReference>
<evidence type="ECO:0000313" key="2">
    <source>
        <dbReference type="Proteomes" id="UP000000321"/>
    </source>
</evidence>
<keyword evidence="2" id="KW-1185">Reference proteome</keyword>
<name>Q1YJG9_AURMS</name>
<gene>
    <name evidence="1" type="ORF">SI859A1_01030</name>
</gene>
<evidence type="ECO:0000313" key="1">
    <source>
        <dbReference type="EMBL" id="EAS50904.1"/>
    </source>
</evidence>
<dbReference type="BioCyc" id="AURANTIMONAS:SI859A1_01030-MONOMER"/>
<accession>Q1YJG9</accession>
<dbReference type="Proteomes" id="UP000000321">
    <property type="component" value="Unassembled WGS sequence"/>
</dbReference>
<proteinExistence type="predicted"/>